<evidence type="ECO:0000313" key="3">
    <source>
        <dbReference type="Proteomes" id="UP000050867"/>
    </source>
</evidence>
<proteinExistence type="predicted"/>
<dbReference type="STRING" id="76728.AQ490_22055"/>
<dbReference type="Proteomes" id="UP000050867">
    <property type="component" value="Unassembled WGS sequence"/>
</dbReference>
<comment type="caution">
    <text evidence="2">The sequence shown here is derived from an EMBL/GenBank/DDBJ whole genome shotgun (WGS) entry which is preliminary data.</text>
</comment>
<dbReference type="AlphaFoldDB" id="A0A0T6LSE5"/>
<feature type="compositionally biased region" description="Basic and acidic residues" evidence="1">
    <location>
        <begin position="1"/>
        <end position="19"/>
    </location>
</feature>
<evidence type="ECO:0000256" key="1">
    <source>
        <dbReference type="SAM" id="MobiDB-lite"/>
    </source>
</evidence>
<feature type="region of interest" description="Disordered" evidence="1">
    <location>
        <begin position="1"/>
        <end position="22"/>
    </location>
</feature>
<protein>
    <submittedName>
        <fullName evidence="2">Uncharacterized protein</fullName>
    </submittedName>
</protein>
<organism evidence="2 3">
    <name type="scientific">Wenjunlia vitaminophila</name>
    <name type="common">Streptomyces vitaminophilus</name>
    <dbReference type="NCBI Taxonomy" id="76728"/>
    <lineage>
        <taxon>Bacteria</taxon>
        <taxon>Bacillati</taxon>
        <taxon>Actinomycetota</taxon>
        <taxon>Actinomycetes</taxon>
        <taxon>Kitasatosporales</taxon>
        <taxon>Streptomycetaceae</taxon>
        <taxon>Wenjunlia</taxon>
    </lineage>
</organism>
<dbReference type="EMBL" id="LLZU01000016">
    <property type="protein sequence ID" value="KRV49002.1"/>
    <property type="molecule type" value="Genomic_DNA"/>
</dbReference>
<dbReference type="OrthoDB" id="3661391at2"/>
<dbReference type="eggNOG" id="COG0707">
    <property type="taxonomic scope" value="Bacteria"/>
</dbReference>
<evidence type="ECO:0000313" key="2">
    <source>
        <dbReference type="EMBL" id="KRV49002.1"/>
    </source>
</evidence>
<sequence>MPDHTVLKEKSEDGGESRGWHTLTPRKRVPVVAHTAVYASRLLDLVTLLESDLRIGVAFTIAPHPFNSGAREVLQRLGVTLLPWQEAVRTEFDLAPAAGSRGMEQIRGPLVRLPHGAGHMSLKRVSGARRDGVREPSGVTGREYLTWNGVVVPRAVALPHREDLKALRRWCPEALPVAEVVGDPSYDRIAVSLRLRERYRAALGLDLDEPLVLVTATWGGRSAFSRLDALLPRYLPRIMGMYRQSVNRPAYLVRVLRRGPEAECTSGMVSPARSRFTER</sequence>
<keyword evidence="3" id="KW-1185">Reference proteome</keyword>
<accession>A0A0T6LSE5</accession>
<gene>
    <name evidence="2" type="ORF">AQ490_22055</name>
</gene>
<name>A0A0T6LSE5_WENVI</name>
<dbReference type="RefSeq" id="WP_018384871.1">
    <property type="nucleotide sequence ID" value="NZ_LLZU01000016.1"/>
</dbReference>
<reference evidence="2 3" key="1">
    <citation type="submission" date="2015-10" db="EMBL/GenBank/DDBJ databases">
        <title>Draft genome sequence of pyrrolomycin-producing Streptomyces vitaminophilus.</title>
        <authorList>
            <person name="Graham D.E."/>
            <person name="Mahan K.M."/>
            <person name="Klingeman D.M."/>
            <person name="Hettich R.L."/>
            <person name="Parry R.J."/>
        </authorList>
    </citation>
    <scope>NUCLEOTIDE SEQUENCE [LARGE SCALE GENOMIC DNA]</scope>
    <source>
        <strain evidence="2 3">ATCC 31673</strain>
    </source>
</reference>